<dbReference type="GO" id="GO:0008168">
    <property type="term" value="F:methyltransferase activity"/>
    <property type="evidence" value="ECO:0007669"/>
    <property type="project" value="UniProtKB-KW"/>
</dbReference>
<dbReference type="Pfam" id="PF10017">
    <property type="entry name" value="Methyltransf_33"/>
    <property type="match status" value="1"/>
</dbReference>
<gene>
    <name evidence="4" type="ORF">PMES_01581</name>
</gene>
<evidence type="ECO:0000256" key="2">
    <source>
        <dbReference type="ARBA" id="ARBA00022679"/>
    </source>
</evidence>
<dbReference type="InterPro" id="IPR035094">
    <property type="entry name" value="EgtD"/>
</dbReference>
<dbReference type="Gene3D" id="3.40.50.150">
    <property type="entry name" value="Vaccinia Virus protein VP39"/>
    <property type="match status" value="1"/>
</dbReference>
<dbReference type="SUPFAM" id="SSF53335">
    <property type="entry name" value="S-adenosyl-L-methionine-dependent methyltransferases"/>
    <property type="match status" value="1"/>
</dbReference>
<name>A0A921TDC4_9RHOB</name>
<sequence length="328" mass="35956">MTNQDPAAAQAGFDEAFRASVLEGLTGAVKTADPKHFYDAEGSRLFDRICTLPEYYPTRTETAILTRHASEMARAIETVMQRRGGPDGARDMALLELGAGSSVKVRRLLGAMPELRCYIPLDISADHLAASAALLEADHPGLEVRPVEGDFTGALNLPADLEDCPKALFFPGSTIGNFDPDAARDLLARMRALKGAGAFLIGIDLVKDADVLVRAYDDAQGVTAAFNRNLLKRFNAELGANFDLSSFDHESRWNAAESRVEMHLVSRKRQSVAIAGQRIEFEAGESIHTENSYKYSVEGFERLAKEAGWHPERHWSDPEDLFAVHLLA</sequence>
<keyword evidence="1" id="KW-0489">Methyltransferase</keyword>
<dbReference type="EMBL" id="APKE01000019">
    <property type="protein sequence ID" value="KAF0676017.1"/>
    <property type="molecule type" value="Genomic_DNA"/>
</dbReference>
<dbReference type="OrthoDB" id="5289726at2"/>
<dbReference type="InterPro" id="IPR019257">
    <property type="entry name" value="MeTrfase_dom"/>
</dbReference>
<evidence type="ECO:0000259" key="3">
    <source>
        <dbReference type="Pfam" id="PF10017"/>
    </source>
</evidence>
<dbReference type="InterPro" id="IPR029063">
    <property type="entry name" value="SAM-dependent_MTases_sf"/>
</dbReference>
<keyword evidence="2" id="KW-0808">Transferase</keyword>
<feature type="domain" description="Histidine-specific methyltransferase SAM-dependent" evidence="3">
    <location>
        <begin position="17"/>
        <end position="327"/>
    </location>
</feature>
<dbReference type="PANTHER" id="PTHR43397">
    <property type="entry name" value="ERGOTHIONEINE BIOSYNTHESIS PROTEIN 1"/>
    <property type="match status" value="1"/>
</dbReference>
<dbReference type="AlphaFoldDB" id="A0A921TDC4"/>
<evidence type="ECO:0000313" key="4">
    <source>
        <dbReference type="EMBL" id="KAF0676017.1"/>
    </source>
</evidence>
<dbReference type="Proteomes" id="UP000698242">
    <property type="component" value="Unassembled WGS sequence"/>
</dbReference>
<dbReference type="InterPro" id="IPR051128">
    <property type="entry name" value="EgtD_Methyltrsf_superfamily"/>
</dbReference>
<evidence type="ECO:0000313" key="5">
    <source>
        <dbReference type="Proteomes" id="UP000698242"/>
    </source>
</evidence>
<dbReference type="RefSeq" id="WP_159965120.1">
    <property type="nucleotide sequence ID" value="NZ_APKE01000019.1"/>
</dbReference>
<comment type="caution">
    <text evidence="4">The sequence shown here is derived from an EMBL/GenBank/DDBJ whole genome shotgun (WGS) entry which is preliminary data.</text>
</comment>
<dbReference type="NCBIfam" id="TIGR03438">
    <property type="entry name" value="egtD_ergothio"/>
    <property type="match status" value="1"/>
</dbReference>
<dbReference type="GO" id="GO:0032259">
    <property type="term" value="P:methylation"/>
    <property type="evidence" value="ECO:0007669"/>
    <property type="project" value="UniProtKB-KW"/>
</dbReference>
<organism evidence="4 5">
    <name type="scientific">Profundibacterium mesophilum KAUST100406-0324</name>
    <dbReference type="NCBI Taxonomy" id="1037889"/>
    <lineage>
        <taxon>Bacteria</taxon>
        <taxon>Pseudomonadati</taxon>
        <taxon>Pseudomonadota</taxon>
        <taxon>Alphaproteobacteria</taxon>
        <taxon>Rhodobacterales</taxon>
        <taxon>Roseobacteraceae</taxon>
        <taxon>Profundibacterium</taxon>
    </lineage>
</organism>
<proteinExistence type="predicted"/>
<evidence type="ECO:0000256" key="1">
    <source>
        <dbReference type="ARBA" id="ARBA00022603"/>
    </source>
</evidence>
<keyword evidence="5" id="KW-1185">Reference proteome</keyword>
<accession>A0A921TDC4</accession>
<protein>
    <recommendedName>
        <fullName evidence="3">Histidine-specific methyltransferase SAM-dependent domain-containing protein</fullName>
    </recommendedName>
</protein>
<dbReference type="InterPro" id="IPR017804">
    <property type="entry name" value="MeTrfase_EgtD-like"/>
</dbReference>
<reference evidence="4" key="1">
    <citation type="submission" date="2013-03" db="EMBL/GenBank/DDBJ databases">
        <title>Genome Sequence of the Profundibacterium mesophilum strain KAUST100406-0324T from Red Sea, a novel genus in the family Rhodobacteraceae.</title>
        <authorList>
            <person name="Essack M."/>
            <person name="Alam I."/>
            <person name="Lafi F."/>
            <person name="Alawi W."/>
            <person name="Kamanu F."/>
            <person name="Al-Suwailem A."/>
            <person name="Lee O.O."/>
            <person name="Xu Y."/>
            <person name="Bajic V."/>
            <person name="Qian P.-Y."/>
            <person name="Archer J."/>
        </authorList>
    </citation>
    <scope>NUCLEOTIDE SEQUENCE</scope>
    <source>
        <strain evidence="4">KAUST100406-0324</strain>
    </source>
</reference>
<dbReference type="PANTHER" id="PTHR43397:SF1">
    <property type="entry name" value="ERGOTHIONEINE BIOSYNTHESIS PROTEIN 1"/>
    <property type="match status" value="1"/>
</dbReference>
<dbReference type="PIRSF" id="PIRSF018005">
    <property type="entry name" value="UCP018005"/>
    <property type="match status" value="1"/>
</dbReference>